<comment type="caution">
    <text evidence="1">The sequence shown here is derived from an EMBL/GenBank/DDBJ whole genome shotgun (WGS) entry which is preliminary data.</text>
</comment>
<accession>A0AA37GN67</accession>
<evidence type="ECO:0000313" key="2">
    <source>
        <dbReference type="Proteomes" id="UP001055172"/>
    </source>
</evidence>
<proteinExistence type="predicted"/>
<reference evidence="1 2" key="1">
    <citation type="submission" date="2021-07" db="EMBL/GenBank/DDBJ databases">
        <title>Genome data of Colletotrichum spaethianum.</title>
        <authorList>
            <person name="Utami Y.D."/>
            <person name="Hiruma K."/>
        </authorList>
    </citation>
    <scope>NUCLEOTIDE SEQUENCE [LARGE SCALE GENOMIC DNA]</scope>
    <source>
        <strain evidence="1 2">MAFF 242679</strain>
    </source>
</reference>
<dbReference type="EMBL" id="BPPX01000013">
    <property type="protein sequence ID" value="GJC84035.1"/>
    <property type="molecule type" value="Genomic_DNA"/>
</dbReference>
<protein>
    <submittedName>
        <fullName evidence="1">Uncharacterized protein</fullName>
    </submittedName>
</protein>
<dbReference type="AlphaFoldDB" id="A0AA37GN67"/>
<gene>
    <name evidence="1" type="ORF">ColLi_06873</name>
</gene>
<name>A0AA37GN67_9PEZI</name>
<keyword evidence="2" id="KW-1185">Reference proteome</keyword>
<evidence type="ECO:0000313" key="1">
    <source>
        <dbReference type="EMBL" id="GJC84035.1"/>
    </source>
</evidence>
<organism evidence="1 2">
    <name type="scientific">Colletotrichum liriopes</name>
    <dbReference type="NCBI Taxonomy" id="708192"/>
    <lineage>
        <taxon>Eukaryota</taxon>
        <taxon>Fungi</taxon>
        <taxon>Dikarya</taxon>
        <taxon>Ascomycota</taxon>
        <taxon>Pezizomycotina</taxon>
        <taxon>Sordariomycetes</taxon>
        <taxon>Hypocreomycetidae</taxon>
        <taxon>Glomerellales</taxon>
        <taxon>Glomerellaceae</taxon>
        <taxon>Colletotrichum</taxon>
        <taxon>Colletotrichum spaethianum species complex</taxon>
    </lineage>
</organism>
<sequence>MHILLRFPLDQPHSHSPMLSYLLVPVPLAKVCQADASLVLRGTAILRPGPLARLTGVEGDNYDFEG</sequence>
<dbReference type="Proteomes" id="UP001055172">
    <property type="component" value="Unassembled WGS sequence"/>
</dbReference>